<protein>
    <submittedName>
        <fullName evidence="1">Uncharacterized protein</fullName>
    </submittedName>
</protein>
<organism evidence="1 2">
    <name type="scientific">Hymenobacter mellowenesis</name>
    <dbReference type="NCBI Taxonomy" id="3063995"/>
    <lineage>
        <taxon>Bacteria</taxon>
        <taxon>Pseudomonadati</taxon>
        <taxon>Bacteroidota</taxon>
        <taxon>Cytophagia</taxon>
        <taxon>Cytophagales</taxon>
        <taxon>Hymenobacteraceae</taxon>
        <taxon>Hymenobacter</taxon>
    </lineage>
</organism>
<gene>
    <name evidence="1" type="ORF">Q5H92_14750</name>
</gene>
<dbReference type="InterPro" id="IPR057878">
    <property type="entry name" value="CrAss_Ring_2"/>
</dbReference>
<evidence type="ECO:0000313" key="1">
    <source>
        <dbReference type="EMBL" id="MDO7847625.1"/>
    </source>
</evidence>
<keyword evidence="2" id="KW-1185">Reference proteome</keyword>
<sequence length="225" mass="25429">MATLQEIISTLEGLRAGRQTDEQVFTPSEWKFLVDMWRSKLLRQEASDGKRLVGTVHSQTITIPLTRNPSTLPFPMKGQTIGYQSTKKVPTLLHTRWGNKPSFVGSNPILPSAQHSSLETIRYQLAALMTGNSDRYILHEQDFYYYSSQGLESISLTGVFEDPYEVEVFMGRDNPFDPYGFQYPLSTTHLDGLYRGLADTELRILKASIPDLTNDGHEPDPRTGK</sequence>
<dbReference type="Proteomes" id="UP001167796">
    <property type="component" value="Unassembled WGS sequence"/>
</dbReference>
<comment type="caution">
    <text evidence="1">The sequence shown here is derived from an EMBL/GenBank/DDBJ whole genome shotgun (WGS) entry which is preliminary data.</text>
</comment>
<dbReference type="RefSeq" id="WP_305012302.1">
    <property type="nucleotide sequence ID" value="NZ_JAUQSX010000007.1"/>
</dbReference>
<reference evidence="1" key="1">
    <citation type="submission" date="2023-07" db="EMBL/GenBank/DDBJ databases">
        <authorList>
            <person name="Kim M.K."/>
        </authorList>
    </citation>
    <scope>NUCLEOTIDE SEQUENCE</scope>
    <source>
        <strain evidence="1">M29</strain>
    </source>
</reference>
<name>A0ABT9AEQ1_9BACT</name>
<dbReference type="Pfam" id="PF25702">
    <property type="entry name" value="CrAss_Ring_2"/>
    <property type="match status" value="1"/>
</dbReference>
<evidence type="ECO:0000313" key="2">
    <source>
        <dbReference type="Proteomes" id="UP001167796"/>
    </source>
</evidence>
<accession>A0ABT9AEQ1</accession>
<proteinExistence type="predicted"/>
<dbReference type="EMBL" id="JAUQSX010000007">
    <property type="protein sequence ID" value="MDO7847625.1"/>
    <property type="molecule type" value="Genomic_DNA"/>
</dbReference>